<protein>
    <recommendedName>
        <fullName evidence="3">Hydrogenase maturation protease</fullName>
    </recommendedName>
</protein>
<gene>
    <name evidence="1" type="ORF">EYM_06640</name>
</gene>
<dbReference type="RefSeq" id="WP_075050246.1">
    <property type="nucleotide sequence ID" value="NZ_CP006867.1"/>
</dbReference>
<accession>A0A0U2WP23</accession>
<dbReference type="Proteomes" id="UP000060778">
    <property type="component" value="Chromosome"/>
</dbReference>
<name>A0A0U2WP23_9CREN</name>
<evidence type="ECO:0008006" key="3">
    <source>
        <dbReference type="Google" id="ProtNLM"/>
    </source>
</evidence>
<dbReference type="PATRIC" id="fig|940295.4.peg.1288"/>
<dbReference type="KEGG" id="iis:EYM_06640"/>
<sequence>MKVLAFIASSLHEQSYALLNLFEVELKDKLEEMGVKVVDASADAPTVVDLIKEANPEEIVLVGVSLSRKEPGVYVYKPKPKEVRDYYELATLARATLTGYLDISALIDGIQVFAPELLEKMIVVECVPPCKDLKEKVLEVLKAS</sequence>
<evidence type="ECO:0000313" key="1">
    <source>
        <dbReference type="EMBL" id="ALU12705.1"/>
    </source>
</evidence>
<dbReference type="GeneID" id="30680702"/>
<dbReference type="AlphaFoldDB" id="A0A0U2WP23"/>
<organism evidence="1 2">
    <name type="scientific">Ignicoccus islandicus DSM 13165</name>
    <dbReference type="NCBI Taxonomy" id="940295"/>
    <lineage>
        <taxon>Archaea</taxon>
        <taxon>Thermoproteota</taxon>
        <taxon>Thermoprotei</taxon>
        <taxon>Desulfurococcales</taxon>
        <taxon>Desulfurococcaceae</taxon>
        <taxon>Ignicoccus</taxon>
    </lineage>
</organism>
<evidence type="ECO:0000313" key="2">
    <source>
        <dbReference type="Proteomes" id="UP000060778"/>
    </source>
</evidence>
<reference evidence="1 2" key="1">
    <citation type="submission" date="2013-11" db="EMBL/GenBank/DDBJ databases">
        <title>Comparative genomics of Ignicoccus.</title>
        <authorList>
            <person name="Podar M."/>
        </authorList>
    </citation>
    <scope>NUCLEOTIDE SEQUENCE [LARGE SCALE GENOMIC DNA]</scope>
    <source>
        <strain evidence="1 2">DSM 13165</strain>
    </source>
</reference>
<dbReference type="STRING" id="940295.EYM_06640"/>
<keyword evidence="2" id="KW-1185">Reference proteome</keyword>
<proteinExistence type="predicted"/>
<dbReference type="EMBL" id="CP006867">
    <property type="protein sequence ID" value="ALU12705.1"/>
    <property type="molecule type" value="Genomic_DNA"/>
</dbReference>